<name>A0ACB8EX20_9SAUR</name>
<organism evidence="1 2">
    <name type="scientific">Sphaerodactylus townsendi</name>
    <dbReference type="NCBI Taxonomy" id="933632"/>
    <lineage>
        <taxon>Eukaryota</taxon>
        <taxon>Metazoa</taxon>
        <taxon>Chordata</taxon>
        <taxon>Craniata</taxon>
        <taxon>Vertebrata</taxon>
        <taxon>Euteleostomi</taxon>
        <taxon>Lepidosauria</taxon>
        <taxon>Squamata</taxon>
        <taxon>Bifurcata</taxon>
        <taxon>Gekkota</taxon>
        <taxon>Sphaerodactylidae</taxon>
        <taxon>Sphaerodactylus</taxon>
    </lineage>
</organism>
<gene>
    <name evidence="1" type="ORF">K3G42_012997</name>
</gene>
<reference evidence="1" key="1">
    <citation type="submission" date="2021-08" db="EMBL/GenBank/DDBJ databases">
        <title>The first chromosome-level gecko genome reveals the dynamic sex chromosomes of Neotropical dwarf geckos (Sphaerodactylidae: Sphaerodactylus).</title>
        <authorList>
            <person name="Pinto B.J."/>
            <person name="Keating S.E."/>
            <person name="Gamble T."/>
        </authorList>
    </citation>
    <scope>NUCLEOTIDE SEQUENCE</scope>
    <source>
        <strain evidence="1">TG3544</strain>
    </source>
</reference>
<accession>A0ACB8EX20</accession>
<sequence>MKEDRNPEEEFPTVAPASAKHQLSHQSGRRVNAPLHQACKGGSELRATGTQPQPVRSPLCATNHGKAFTCSGLPPVHSPGTRPALLMPQEITALSKLRIHRRSHTAVFRRSECSRSVCRPLGVRRLTGALRRPSPYRSAGLQQRRCGAERPEEPRSSSDGPSCAVRKASPFRPRWRSGITPAHKPYRCNLCGKGFTQLSSFQSHQRTHSGEKPFLCPQCGRMFSDPSSFMVSSEAFGASSPRLHDDTEEGFSASRPTWPCTSAFTPARGPTSAPSATRASWPRGTSKRRLLQYFSRCGAHSRGGAQSRERLVHHGLSAFRLPESRQRFLRAHVAWRPILRDRPHGCPTAQGFHRHRTCAEDPHLALENRAPEDTVVTATIRPHERMPASITRR</sequence>
<proteinExistence type="predicted"/>
<dbReference type="Proteomes" id="UP000827872">
    <property type="component" value="Linkage Group LG15"/>
</dbReference>
<evidence type="ECO:0000313" key="2">
    <source>
        <dbReference type="Proteomes" id="UP000827872"/>
    </source>
</evidence>
<protein>
    <submittedName>
        <fullName evidence="1">Uncharacterized protein</fullName>
    </submittedName>
</protein>
<evidence type="ECO:0000313" key="1">
    <source>
        <dbReference type="EMBL" id="KAH7997053.1"/>
    </source>
</evidence>
<comment type="caution">
    <text evidence="1">The sequence shown here is derived from an EMBL/GenBank/DDBJ whole genome shotgun (WGS) entry which is preliminary data.</text>
</comment>
<keyword evidence="2" id="KW-1185">Reference proteome</keyword>
<dbReference type="EMBL" id="CM037628">
    <property type="protein sequence ID" value="KAH7997053.1"/>
    <property type="molecule type" value="Genomic_DNA"/>
</dbReference>